<dbReference type="SUPFAM" id="SSF51366">
    <property type="entry name" value="Ribulose-phoshate binding barrel"/>
    <property type="match status" value="1"/>
</dbReference>
<dbReference type="Proteomes" id="UP000295008">
    <property type="component" value="Unassembled WGS sequence"/>
</dbReference>
<name>A0A4R1RHD7_HYDET</name>
<dbReference type="InterPro" id="IPR011060">
    <property type="entry name" value="RibuloseP-bd_barrel"/>
</dbReference>
<feature type="domain" description="DUF7916" evidence="1">
    <location>
        <begin position="5"/>
        <end position="304"/>
    </location>
</feature>
<accession>A0A4R1RHD7</accession>
<evidence type="ECO:0000313" key="2">
    <source>
        <dbReference type="EMBL" id="TCL65339.1"/>
    </source>
</evidence>
<gene>
    <name evidence="2" type="ORF">EDC14_101787</name>
</gene>
<organism evidence="2 3">
    <name type="scientific">Hydrogenispora ethanolica</name>
    <dbReference type="NCBI Taxonomy" id="1082276"/>
    <lineage>
        <taxon>Bacteria</taxon>
        <taxon>Bacillati</taxon>
        <taxon>Bacillota</taxon>
        <taxon>Hydrogenispora</taxon>
    </lineage>
</organism>
<protein>
    <recommendedName>
        <fullName evidence="1">DUF7916 domain-containing protein</fullName>
    </recommendedName>
</protein>
<proteinExistence type="predicted"/>
<reference evidence="2 3" key="1">
    <citation type="submission" date="2019-03" db="EMBL/GenBank/DDBJ databases">
        <title>Genomic Encyclopedia of Type Strains, Phase IV (KMG-IV): sequencing the most valuable type-strain genomes for metagenomic binning, comparative biology and taxonomic classification.</title>
        <authorList>
            <person name="Goeker M."/>
        </authorList>
    </citation>
    <scope>NUCLEOTIDE SEQUENCE [LARGE SCALE GENOMIC DNA]</scope>
    <source>
        <strain evidence="2 3">LX-B</strain>
    </source>
</reference>
<dbReference type="InterPro" id="IPR057238">
    <property type="entry name" value="DUF7916"/>
</dbReference>
<dbReference type="RefSeq" id="WP_132015012.1">
    <property type="nucleotide sequence ID" value="NZ_SLUN01000017.1"/>
</dbReference>
<dbReference type="AlphaFoldDB" id="A0A4R1RHD7"/>
<dbReference type="OrthoDB" id="5581965at2"/>
<dbReference type="Pfam" id="PF25509">
    <property type="entry name" value="DUF7916"/>
    <property type="match status" value="1"/>
</dbReference>
<keyword evidence="3" id="KW-1185">Reference proteome</keyword>
<sequence>MKRLLDCDRSDLEAMTKAELLTAIRASEGRVIVSEVIGAFQPLLHSVTNAEVACAFGADILLLNMFDVFEPVVNGLTAVAPEERIRELKRLTGRIVGVNLEPVADESSPVETVSLSRGRRANAETARRACELGADFVMLTGNPATAVSNRGILKAIAAIREAVGDRLIIGAGKMHAAGIMTELGEDIITQEELGQFRAAGADIILLPAPGTVPGITPEAVRELVRTVHRSGGLTMTAIGTSQEGADEQTIRQIALMCKMTGTDLHHLGDAGFPGMAVPENIMSYSIAIRGKRHTYARMARSVNR</sequence>
<evidence type="ECO:0000313" key="3">
    <source>
        <dbReference type="Proteomes" id="UP000295008"/>
    </source>
</evidence>
<evidence type="ECO:0000259" key="1">
    <source>
        <dbReference type="Pfam" id="PF25509"/>
    </source>
</evidence>
<comment type="caution">
    <text evidence="2">The sequence shown here is derived from an EMBL/GenBank/DDBJ whole genome shotgun (WGS) entry which is preliminary data.</text>
</comment>
<dbReference type="EMBL" id="SLUN01000017">
    <property type="protein sequence ID" value="TCL65339.1"/>
    <property type="molecule type" value="Genomic_DNA"/>
</dbReference>